<evidence type="ECO:0000256" key="1">
    <source>
        <dbReference type="SAM" id="MobiDB-lite"/>
    </source>
</evidence>
<proteinExistence type="evidence at transcript level"/>
<reference evidence="2" key="2">
    <citation type="submission" date="2012-06" db="EMBL/GenBank/DDBJ databases">
        <authorList>
            <person name="Yu Y."/>
            <person name="Currie J."/>
            <person name="Lomeli R."/>
            <person name="Angelova A."/>
            <person name="Collura K."/>
            <person name="Wissotski M."/>
            <person name="Campos D."/>
            <person name="Kudrna D."/>
            <person name="Golser W."/>
            <person name="Ashely E."/>
            <person name="Descour A."/>
            <person name="Fernandes J."/>
            <person name="Soderlund C."/>
            <person name="Walbot V."/>
        </authorList>
    </citation>
    <scope>NUCLEOTIDE SEQUENCE</scope>
    <source>
        <strain evidence="2">B73</strain>
    </source>
</reference>
<feature type="region of interest" description="Disordered" evidence="1">
    <location>
        <begin position="1"/>
        <end position="30"/>
    </location>
</feature>
<name>C0PK78_MAIZE</name>
<accession>C0PK78</accession>
<evidence type="ECO:0000313" key="2">
    <source>
        <dbReference type="EMBL" id="ACN35594.1"/>
    </source>
</evidence>
<sequence length="30" mass="3546">MRPRARPTRKRVDTSRARPTKPNPRGDTDR</sequence>
<protein>
    <submittedName>
        <fullName evidence="2">Uncharacterized protein</fullName>
    </submittedName>
</protein>
<dbReference type="EMBL" id="BT068697">
    <property type="protein sequence ID" value="ACN35594.1"/>
    <property type="molecule type" value="mRNA"/>
</dbReference>
<organism evidence="2">
    <name type="scientific">Zea mays</name>
    <name type="common">Maize</name>
    <dbReference type="NCBI Taxonomy" id="4577"/>
    <lineage>
        <taxon>Eukaryota</taxon>
        <taxon>Viridiplantae</taxon>
        <taxon>Streptophyta</taxon>
        <taxon>Embryophyta</taxon>
        <taxon>Tracheophyta</taxon>
        <taxon>Spermatophyta</taxon>
        <taxon>Magnoliopsida</taxon>
        <taxon>Liliopsida</taxon>
        <taxon>Poales</taxon>
        <taxon>Poaceae</taxon>
        <taxon>PACMAD clade</taxon>
        <taxon>Panicoideae</taxon>
        <taxon>Andropogonodae</taxon>
        <taxon>Andropogoneae</taxon>
        <taxon>Tripsacinae</taxon>
        <taxon>Zea</taxon>
    </lineage>
</organism>
<dbReference type="AlphaFoldDB" id="C0PK78"/>
<reference evidence="2" key="1">
    <citation type="journal article" date="2009" name="PLoS Genet.">
        <title>Sequencing, mapping, and analysis of 27,455 maize full-length cDNAs.</title>
        <authorList>
            <person name="Soderlund C."/>
            <person name="Descour A."/>
            <person name="Kudrna D."/>
            <person name="Bomhoff M."/>
            <person name="Boyd L."/>
            <person name="Currie J."/>
            <person name="Angelova A."/>
            <person name="Collura K."/>
            <person name="Wissotski M."/>
            <person name="Ashley E."/>
            <person name="Morrow D."/>
            <person name="Fernandes J."/>
            <person name="Walbot V."/>
            <person name="Yu Y."/>
        </authorList>
    </citation>
    <scope>NUCLEOTIDE SEQUENCE</scope>
    <source>
        <strain evidence="2">B73</strain>
    </source>
</reference>